<dbReference type="EMBL" id="CBLX010000004">
    <property type="protein sequence ID" value="CDG38775.1"/>
    <property type="molecule type" value="Genomic_DNA"/>
</dbReference>
<feature type="chain" id="PRO_5001586081" description="Calcium-dependent phosphoinositide phospholipase C" evidence="1">
    <location>
        <begin position="25"/>
        <end position="404"/>
    </location>
</feature>
<reference evidence="2 3" key="1">
    <citation type="journal article" date="2014" name="Genome Biol. Evol.">
        <title>Acetic acid bacteria genomes reveal functional traits for adaptation to life in insect guts.</title>
        <authorList>
            <person name="Chouaia B."/>
            <person name="Gaiarsa S."/>
            <person name="Crotti E."/>
            <person name="Comandatore F."/>
            <person name="Degli Esposti M."/>
            <person name="Ricci I."/>
            <person name="Alma A."/>
            <person name="Favia G."/>
            <person name="Bandi C."/>
            <person name="Daffonchio D."/>
        </authorList>
    </citation>
    <scope>NUCLEOTIDE SEQUENCE [LARGE SCALE GENOMIC DNA]</scope>
    <source>
        <strain evidence="2 3">SF2.1</strain>
    </source>
</reference>
<dbReference type="eggNOG" id="COG0121">
    <property type="taxonomic scope" value="Bacteria"/>
</dbReference>
<dbReference type="GO" id="GO:0006629">
    <property type="term" value="P:lipid metabolic process"/>
    <property type="evidence" value="ECO:0007669"/>
    <property type="project" value="InterPro"/>
</dbReference>
<evidence type="ECO:0008006" key="4">
    <source>
        <dbReference type="Google" id="ProtNLM"/>
    </source>
</evidence>
<dbReference type="InterPro" id="IPR017946">
    <property type="entry name" value="PLC-like_Pdiesterase_TIM-brl"/>
</dbReference>
<dbReference type="Gene3D" id="3.20.20.190">
    <property type="entry name" value="Phosphatidylinositol (PI) phosphodiesterase"/>
    <property type="match status" value="1"/>
</dbReference>
<dbReference type="GO" id="GO:0008081">
    <property type="term" value="F:phosphoric diester hydrolase activity"/>
    <property type="evidence" value="ECO:0007669"/>
    <property type="project" value="InterPro"/>
</dbReference>
<dbReference type="InterPro" id="IPR032075">
    <property type="entry name" value="PI-PLC-C1"/>
</dbReference>
<feature type="signal peptide" evidence="1">
    <location>
        <begin position="1"/>
        <end position="24"/>
    </location>
</feature>
<accession>A0A060QCZ7</accession>
<dbReference type="Proteomes" id="UP000027583">
    <property type="component" value="Unassembled WGS sequence"/>
</dbReference>
<comment type="caution">
    <text evidence="2">The sequence shown here is derived from an EMBL/GenBank/DDBJ whole genome shotgun (WGS) entry which is preliminary data.</text>
</comment>
<dbReference type="Pfam" id="PF16670">
    <property type="entry name" value="PI-PLC-C1"/>
    <property type="match status" value="1"/>
</dbReference>
<keyword evidence="1" id="KW-0732">Signal</keyword>
<organism evidence="2 3">
    <name type="scientific">Asaia bogorensis</name>
    <dbReference type="NCBI Taxonomy" id="91915"/>
    <lineage>
        <taxon>Bacteria</taxon>
        <taxon>Pseudomonadati</taxon>
        <taxon>Pseudomonadota</taxon>
        <taxon>Alphaproteobacteria</taxon>
        <taxon>Acetobacterales</taxon>
        <taxon>Acetobacteraceae</taxon>
        <taxon>Asaia</taxon>
    </lineage>
</organism>
<proteinExistence type="predicted"/>
<evidence type="ECO:0000256" key="1">
    <source>
        <dbReference type="SAM" id="SignalP"/>
    </source>
</evidence>
<sequence>MFMKRLSLFLAASALTVLSSSGHAQNAPGAVPASPDEAVHLNEIQVIGTHNSYRAAMSPVTMQWLSKVAPDAAITLDYQHAPLSVQFDHGIRQIELDLYADMKGGRYAHPKGPDWLRKAGLTPEADPVDPAIMQGNDFKVMHIVDIDQRSTCQPLKACLGIIHTWSDAHPGHLPIFVDLETKQSAPPGKVPFTQPEIFTPATYDRLDAELLEVFGRNRILAPDDVRGDAPDLNTAIRSKGWPSLAKARGKIVFVFERPHDTARYLVGHPALKGRLIFPNGRPGEPTCAFTEINEGFVGKKIGEFEAVDNARAAKIVPDLVRQGYLIRTRADGDTLEARHNDIARRQTAFKDGAQLISTDYPLYAPARWHDYSVSFPGGAMMRCNPVNAPASCRDSALEPTAPKL</sequence>
<evidence type="ECO:0000313" key="3">
    <source>
        <dbReference type="Proteomes" id="UP000027583"/>
    </source>
</evidence>
<dbReference type="CDD" id="cd08589">
    <property type="entry name" value="PI-PLCc_SaPLC1_like"/>
    <property type="match status" value="1"/>
</dbReference>
<dbReference type="AlphaFoldDB" id="A0A060QCZ7"/>
<gene>
    <name evidence="2" type="ORF">ASAP_0730</name>
</gene>
<reference evidence="2 3" key="2">
    <citation type="journal article" date="2014" name="PLoS ONE">
        <title>Evolution of mitochondria reconstructed from the energy metabolism of living bacteria.</title>
        <authorList>
            <person name="Degli Esposti M."/>
            <person name="Chouaia B."/>
            <person name="Comandatore F."/>
            <person name="Crotti E."/>
            <person name="Sassera D."/>
            <person name="Lievens P.M."/>
            <person name="Daffonchio D."/>
            <person name="Bandi C."/>
        </authorList>
    </citation>
    <scope>NUCLEOTIDE SEQUENCE [LARGE SCALE GENOMIC DNA]</scope>
    <source>
        <strain evidence="2 3">SF2.1</strain>
    </source>
</reference>
<name>A0A060QCZ7_9PROT</name>
<evidence type="ECO:0000313" key="2">
    <source>
        <dbReference type="EMBL" id="CDG38775.1"/>
    </source>
</evidence>
<dbReference type="SUPFAM" id="SSF51695">
    <property type="entry name" value="PLC-like phosphodiesterases"/>
    <property type="match status" value="1"/>
</dbReference>
<protein>
    <recommendedName>
        <fullName evidence="4">Calcium-dependent phosphoinositide phospholipase C</fullName>
    </recommendedName>
</protein>